<proteinExistence type="predicted"/>
<dbReference type="AlphaFoldDB" id="A0A0V1IXP3"/>
<protein>
    <submittedName>
        <fullName evidence="1">Uncharacterized protein</fullName>
    </submittedName>
</protein>
<sequence length="394" mass="44529">MQISNMMNDRLIAKSITLLSDPAIEQRSAAFAGTDKSPSESSSAVLTRDLLSASVSVFSSPGQMIRVVSHPEELFHADLTDATLFDKFLTSWHKLKNARKPLTAVGEENRRTAFNRSESGQNRIAMILQQPNLTVDTANLILVAFTFMWMLRGWTSSIVWHDLSDMDNAQHINIFGFISRQPIHLTVDRVPEGLDKSEASSNIQWSIVFCPLLRSLPGVVGLMRCWKDLGGFVQRQDVTFLKKTSPYIVVVDAKDNLTQQPNSFTITEAVLWKLTFGSDAITILCDRPHNQDRQTLHLYSSSSVKLMVDKDRNTFHFFNHMSNGPLNSSKSNEEIDKRDTWAEKLLHRNVKPRIMHASYIYESLLSAWLKIGSRIADKMYGRLIRSEGTKKVAA</sequence>
<evidence type="ECO:0000313" key="2">
    <source>
        <dbReference type="Proteomes" id="UP000054826"/>
    </source>
</evidence>
<dbReference type="EMBL" id="JYDV01000165">
    <property type="protein sequence ID" value="KRZ27522.1"/>
    <property type="molecule type" value="Genomic_DNA"/>
</dbReference>
<evidence type="ECO:0000313" key="1">
    <source>
        <dbReference type="EMBL" id="KRZ27522.1"/>
    </source>
</evidence>
<dbReference type="Proteomes" id="UP000054826">
    <property type="component" value="Unassembled WGS sequence"/>
</dbReference>
<comment type="caution">
    <text evidence="1">The sequence shown here is derived from an EMBL/GenBank/DDBJ whole genome shotgun (WGS) entry which is preliminary data.</text>
</comment>
<organism evidence="1 2">
    <name type="scientific">Trichinella pseudospiralis</name>
    <name type="common">Parasitic roundworm</name>
    <dbReference type="NCBI Taxonomy" id="6337"/>
    <lineage>
        <taxon>Eukaryota</taxon>
        <taxon>Metazoa</taxon>
        <taxon>Ecdysozoa</taxon>
        <taxon>Nematoda</taxon>
        <taxon>Enoplea</taxon>
        <taxon>Dorylaimia</taxon>
        <taxon>Trichinellida</taxon>
        <taxon>Trichinellidae</taxon>
        <taxon>Trichinella</taxon>
    </lineage>
</organism>
<gene>
    <name evidence="1" type="ORF">T4C_10464</name>
</gene>
<reference evidence="1 2" key="1">
    <citation type="submission" date="2015-01" db="EMBL/GenBank/DDBJ databases">
        <title>Evolution of Trichinella species and genotypes.</title>
        <authorList>
            <person name="Korhonen P.K."/>
            <person name="Edoardo P."/>
            <person name="Giuseppe L.R."/>
            <person name="Gasser R.B."/>
        </authorList>
    </citation>
    <scope>NUCLEOTIDE SEQUENCE [LARGE SCALE GENOMIC DNA]</scope>
    <source>
        <strain evidence="1">ISS176</strain>
    </source>
</reference>
<accession>A0A0V1IXP3</accession>
<name>A0A0V1IXP3_TRIPS</name>